<evidence type="ECO:0000256" key="3">
    <source>
        <dbReference type="ARBA" id="ARBA00016337"/>
    </source>
</evidence>
<comment type="caution">
    <text evidence="12">The sequence shown here is derived from an EMBL/GenBank/DDBJ whole genome shotgun (WGS) entry which is preliminary data.</text>
</comment>
<evidence type="ECO:0000256" key="11">
    <source>
        <dbReference type="PIRNR" id="PIRNR006268"/>
    </source>
</evidence>
<evidence type="ECO:0000256" key="7">
    <source>
        <dbReference type="ARBA" id="ARBA00022827"/>
    </source>
</evidence>
<comment type="similarity">
    <text evidence="11">Belongs to the ApbE family.</text>
</comment>
<evidence type="ECO:0000256" key="9">
    <source>
        <dbReference type="ARBA" id="ARBA00031306"/>
    </source>
</evidence>
<dbReference type="EC" id="2.7.1.180" evidence="2 11"/>
<comment type="catalytic activity">
    <reaction evidence="10 11">
        <text>L-threonyl-[protein] + FAD = FMN-L-threonyl-[protein] + AMP + H(+)</text>
        <dbReference type="Rhea" id="RHEA:36847"/>
        <dbReference type="Rhea" id="RHEA-COMP:11060"/>
        <dbReference type="Rhea" id="RHEA-COMP:11061"/>
        <dbReference type="ChEBI" id="CHEBI:15378"/>
        <dbReference type="ChEBI" id="CHEBI:30013"/>
        <dbReference type="ChEBI" id="CHEBI:57692"/>
        <dbReference type="ChEBI" id="CHEBI:74257"/>
        <dbReference type="ChEBI" id="CHEBI:456215"/>
        <dbReference type="EC" id="2.7.1.180"/>
    </reaction>
</comment>
<dbReference type="InterPro" id="IPR003374">
    <property type="entry name" value="ApbE-like_sf"/>
</dbReference>
<evidence type="ECO:0000313" key="13">
    <source>
        <dbReference type="Proteomes" id="UP001500238"/>
    </source>
</evidence>
<dbReference type="RefSeq" id="WP_243848308.1">
    <property type="nucleotide sequence ID" value="NZ_BAAAES010000009.1"/>
</dbReference>
<name>A0ABP3T094_9SPHN</name>
<dbReference type="Gene3D" id="3.10.520.10">
    <property type="entry name" value="ApbE-like domains"/>
    <property type="match status" value="1"/>
</dbReference>
<evidence type="ECO:0000313" key="12">
    <source>
        <dbReference type="EMBL" id="GAA0671848.1"/>
    </source>
</evidence>
<evidence type="ECO:0000256" key="6">
    <source>
        <dbReference type="ARBA" id="ARBA00022723"/>
    </source>
</evidence>
<dbReference type="PANTHER" id="PTHR30040">
    <property type="entry name" value="THIAMINE BIOSYNTHESIS LIPOPROTEIN APBE"/>
    <property type="match status" value="1"/>
</dbReference>
<dbReference type="Pfam" id="PF02424">
    <property type="entry name" value="ApbE"/>
    <property type="match status" value="1"/>
</dbReference>
<keyword evidence="4 11" id="KW-0285">Flavoprotein</keyword>
<evidence type="ECO:0000256" key="8">
    <source>
        <dbReference type="ARBA" id="ARBA00022842"/>
    </source>
</evidence>
<protein>
    <recommendedName>
        <fullName evidence="3 11">FAD:protein FMN transferase</fullName>
        <ecNumber evidence="2 11">2.7.1.180</ecNumber>
    </recommendedName>
    <alternativeName>
        <fullName evidence="9 11">Flavin transferase</fullName>
    </alternativeName>
</protein>
<keyword evidence="5 11" id="KW-0808">Transferase</keyword>
<gene>
    <name evidence="12" type="ORF">GCM10009102_23620</name>
</gene>
<dbReference type="InterPro" id="IPR024932">
    <property type="entry name" value="ApbE"/>
</dbReference>
<dbReference type="PANTHER" id="PTHR30040:SF2">
    <property type="entry name" value="FAD:PROTEIN FMN TRANSFERASE"/>
    <property type="match status" value="1"/>
</dbReference>
<dbReference type="Proteomes" id="UP001500238">
    <property type="component" value="Unassembled WGS sequence"/>
</dbReference>
<evidence type="ECO:0000256" key="4">
    <source>
        <dbReference type="ARBA" id="ARBA00022630"/>
    </source>
</evidence>
<keyword evidence="8 11" id="KW-0460">Magnesium</keyword>
<sequence>MRIALPAVIDPAAVAAHDPAAAIVDLGGETMGTRWHVRAVLPAGMTVAAVGAAIVARLDGIVNEMSHWSPTSRLSRFNRADAGAWVTLPPDFAHVVAGGLAIAAATGGAFDPTIGRLVELWGFGPTPVTTSPTDFALAQAKAATGWQRLTYTPGDRRLRQPGGLSLDLSGIAKGHAVDAIADVLAQCGVRHALTEIGGEFVGRGIRPDGEPWWVDLEVPPGSDLAPLRIALHRLAVATSGDYRRGAHTIDPRTGRSVANGVVSASVIHADALTADAWATALTVLGPGEGGALATTHGIAGRIVTLIEGVTREYLTPALDTMLTD</sequence>
<proteinExistence type="inferred from homology"/>
<keyword evidence="7 11" id="KW-0274">FAD</keyword>
<accession>A0ABP3T094</accession>
<dbReference type="GO" id="GO:0016740">
    <property type="term" value="F:transferase activity"/>
    <property type="evidence" value="ECO:0007669"/>
    <property type="project" value="UniProtKB-KW"/>
</dbReference>
<evidence type="ECO:0000256" key="2">
    <source>
        <dbReference type="ARBA" id="ARBA00011955"/>
    </source>
</evidence>
<keyword evidence="13" id="KW-1185">Reference proteome</keyword>
<evidence type="ECO:0000256" key="5">
    <source>
        <dbReference type="ARBA" id="ARBA00022679"/>
    </source>
</evidence>
<comment type="cofactor">
    <cofactor evidence="1">
        <name>Mg(2+)</name>
        <dbReference type="ChEBI" id="CHEBI:18420"/>
    </cofactor>
</comment>
<evidence type="ECO:0000256" key="1">
    <source>
        <dbReference type="ARBA" id="ARBA00001946"/>
    </source>
</evidence>
<dbReference type="PIRSF" id="PIRSF006268">
    <property type="entry name" value="ApbE"/>
    <property type="match status" value="1"/>
</dbReference>
<organism evidence="12 13">
    <name type="scientific">Sphingomonas insulae</name>
    <dbReference type="NCBI Taxonomy" id="424800"/>
    <lineage>
        <taxon>Bacteria</taxon>
        <taxon>Pseudomonadati</taxon>
        <taxon>Pseudomonadota</taxon>
        <taxon>Alphaproteobacteria</taxon>
        <taxon>Sphingomonadales</taxon>
        <taxon>Sphingomonadaceae</taxon>
        <taxon>Sphingomonas</taxon>
    </lineage>
</organism>
<dbReference type="SUPFAM" id="SSF143631">
    <property type="entry name" value="ApbE-like"/>
    <property type="match status" value="1"/>
</dbReference>
<dbReference type="EMBL" id="BAAAES010000009">
    <property type="protein sequence ID" value="GAA0671848.1"/>
    <property type="molecule type" value="Genomic_DNA"/>
</dbReference>
<reference evidence="13" key="1">
    <citation type="journal article" date="2019" name="Int. J. Syst. Evol. Microbiol.">
        <title>The Global Catalogue of Microorganisms (GCM) 10K type strain sequencing project: providing services to taxonomists for standard genome sequencing and annotation.</title>
        <authorList>
            <consortium name="The Broad Institute Genomics Platform"/>
            <consortium name="The Broad Institute Genome Sequencing Center for Infectious Disease"/>
            <person name="Wu L."/>
            <person name="Ma J."/>
        </authorList>
    </citation>
    <scope>NUCLEOTIDE SEQUENCE [LARGE SCALE GENOMIC DNA]</scope>
    <source>
        <strain evidence="13">JCM 14603</strain>
    </source>
</reference>
<evidence type="ECO:0000256" key="10">
    <source>
        <dbReference type="ARBA" id="ARBA00048540"/>
    </source>
</evidence>
<keyword evidence="6 11" id="KW-0479">Metal-binding</keyword>